<sequence length="98" mass="10354">GPNAARARVALCGGRASGWPPSYAGMVPARAAARLPAATSYGSTQLGGAHRLREYAGFPRGWAPARRTKLGQFARYATARARRLVGTCQRGRRLSADA</sequence>
<organism evidence="1">
    <name type="scientific">Tanacetum cinerariifolium</name>
    <name type="common">Dalmatian daisy</name>
    <name type="synonym">Chrysanthemum cinerariifolium</name>
    <dbReference type="NCBI Taxonomy" id="118510"/>
    <lineage>
        <taxon>Eukaryota</taxon>
        <taxon>Viridiplantae</taxon>
        <taxon>Streptophyta</taxon>
        <taxon>Embryophyta</taxon>
        <taxon>Tracheophyta</taxon>
        <taxon>Spermatophyta</taxon>
        <taxon>Magnoliopsida</taxon>
        <taxon>eudicotyledons</taxon>
        <taxon>Gunneridae</taxon>
        <taxon>Pentapetalae</taxon>
        <taxon>asterids</taxon>
        <taxon>campanulids</taxon>
        <taxon>Asterales</taxon>
        <taxon>Asteraceae</taxon>
        <taxon>Asteroideae</taxon>
        <taxon>Anthemideae</taxon>
        <taxon>Anthemidinae</taxon>
        <taxon>Tanacetum</taxon>
    </lineage>
</organism>
<protein>
    <submittedName>
        <fullName evidence="1">Uncharacterized protein</fullName>
    </submittedName>
</protein>
<proteinExistence type="predicted"/>
<accession>A0A699SI47</accession>
<feature type="non-terminal residue" evidence="1">
    <location>
        <position position="1"/>
    </location>
</feature>
<name>A0A699SI47_TANCI</name>
<evidence type="ECO:0000313" key="1">
    <source>
        <dbReference type="EMBL" id="GFC97364.1"/>
    </source>
</evidence>
<comment type="caution">
    <text evidence="1">The sequence shown here is derived from an EMBL/GenBank/DDBJ whole genome shotgun (WGS) entry which is preliminary data.</text>
</comment>
<dbReference type="AlphaFoldDB" id="A0A699SI47"/>
<reference evidence="1" key="1">
    <citation type="journal article" date="2019" name="Sci. Rep.">
        <title>Draft genome of Tanacetum cinerariifolium, the natural source of mosquito coil.</title>
        <authorList>
            <person name="Yamashiro T."/>
            <person name="Shiraishi A."/>
            <person name="Satake H."/>
            <person name="Nakayama K."/>
        </authorList>
    </citation>
    <scope>NUCLEOTIDE SEQUENCE</scope>
</reference>
<feature type="non-terminal residue" evidence="1">
    <location>
        <position position="98"/>
    </location>
</feature>
<gene>
    <name evidence="1" type="ORF">Tci_869334</name>
</gene>
<dbReference type="EMBL" id="BKCJ011165604">
    <property type="protein sequence ID" value="GFC97364.1"/>
    <property type="molecule type" value="Genomic_DNA"/>
</dbReference>